<accession>A0A166QQ60</accession>
<gene>
    <name evidence="2" type="ORF">A1D17_03785</name>
</gene>
<sequence length="116" mass="12290">MSRLIDHPLFEFAVACAVASLLGGAAMYFGGTIVGSSAIDSSKIQQNILLSGILIAAVAVAMVRFHAYLFLRSFLEHKEASRHIEALTRAVNRMSGISSVIAVAVVAAVLAWVYPA</sequence>
<feature type="transmembrane region" description="Helical" evidence="1">
    <location>
        <begin position="48"/>
        <end position="71"/>
    </location>
</feature>
<feature type="transmembrane region" description="Helical" evidence="1">
    <location>
        <begin position="91"/>
        <end position="114"/>
    </location>
</feature>
<dbReference type="EMBL" id="LUKJ01000002">
    <property type="protein sequence ID" value="KZN20671.1"/>
    <property type="molecule type" value="Genomic_DNA"/>
</dbReference>
<keyword evidence="1" id="KW-0472">Membrane</keyword>
<reference evidence="3" key="1">
    <citation type="submission" date="2016-03" db="EMBL/GenBank/DDBJ databases">
        <authorList>
            <person name="Ray J."/>
            <person name="Price M."/>
            <person name="Deutschbauer A."/>
        </authorList>
    </citation>
    <scope>NUCLEOTIDE SEQUENCE [LARGE SCALE GENOMIC DNA]</scope>
    <source>
        <strain evidence="3">FW300-N1B4</strain>
    </source>
</reference>
<dbReference type="AlphaFoldDB" id="A0A166QQ60"/>
<evidence type="ECO:0000313" key="3">
    <source>
        <dbReference type="Proteomes" id="UP000076489"/>
    </source>
</evidence>
<keyword evidence="1" id="KW-0812">Transmembrane</keyword>
<name>A0A166QQ60_PSEFL</name>
<evidence type="ECO:0000256" key="1">
    <source>
        <dbReference type="SAM" id="Phobius"/>
    </source>
</evidence>
<feature type="transmembrane region" description="Helical" evidence="1">
    <location>
        <begin position="12"/>
        <end position="36"/>
    </location>
</feature>
<organism evidence="2 3">
    <name type="scientific">Pseudomonas fluorescens</name>
    <dbReference type="NCBI Taxonomy" id="294"/>
    <lineage>
        <taxon>Bacteria</taxon>
        <taxon>Pseudomonadati</taxon>
        <taxon>Pseudomonadota</taxon>
        <taxon>Gammaproteobacteria</taxon>
        <taxon>Pseudomonadales</taxon>
        <taxon>Pseudomonadaceae</taxon>
        <taxon>Pseudomonas</taxon>
    </lineage>
</organism>
<dbReference type="Proteomes" id="UP000076489">
    <property type="component" value="Unassembled WGS sequence"/>
</dbReference>
<protein>
    <submittedName>
        <fullName evidence="2">Uncharacterized protein</fullName>
    </submittedName>
</protein>
<evidence type="ECO:0000313" key="2">
    <source>
        <dbReference type="EMBL" id="KZN20671.1"/>
    </source>
</evidence>
<dbReference type="RefSeq" id="WP_063340717.1">
    <property type="nucleotide sequence ID" value="NZ_LUKJ01000002.1"/>
</dbReference>
<reference evidence="2 3" key="2">
    <citation type="journal article" date="2018" name="Nature">
        <title>Mutant phenotypes for thousands of bacterial genes of unknown function.</title>
        <authorList>
            <person name="Price M.N."/>
            <person name="Wetmore K.M."/>
            <person name="Waters R.J."/>
            <person name="Callaghan M."/>
            <person name="Ray J."/>
            <person name="Liu H."/>
            <person name="Kuehl J.V."/>
            <person name="Melnyk R.A."/>
            <person name="Lamson J.S."/>
            <person name="Suh Y."/>
            <person name="Carlson H.K."/>
            <person name="Esquivel Z."/>
            <person name="Sadeeshkumar H."/>
            <person name="Chakraborty R."/>
            <person name="Zane G.M."/>
            <person name="Rubin B.E."/>
            <person name="Wall J.D."/>
            <person name="Visel A."/>
            <person name="Bristow J."/>
            <person name="Blow M.J."/>
            <person name="Arkin A.P."/>
            <person name="Deutschbauer A.M."/>
        </authorList>
    </citation>
    <scope>NUCLEOTIDE SEQUENCE [LARGE SCALE GENOMIC DNA]</scope>
    <source>
        <strain evidence="2 3">FW300-N1B4</strain>
    </source>
</reference>
<proteinExistence type="predicted"/>
<comment type="caution">
    <text evidence="2">The sequence shown here is derived from an EMBL/GenBank/DDBJ whole genome shotgun (WGS) entry which is preliminary data.</text>
</comment>
<keyword evidence="1" id="KW-1133">Transmembrane helix</keyword>